<dbReference type="KEGG" id="sgn:SGRA_2761"/>
<evidence type="ECO:0000256" key="1">
    <source>
        <dbReference type="SAM" id="MobiDB-lite"/>
    </source>
</evidence>
<feature type="region of interest" description="Disordered" evidence="1">
    <location>
        <begin position="43"/>
        <end position="68"/>
    </location>
</feature>
<evidence type="ECO:0000313" key="2">
    <source>
        <dbReference type="EMBL" id="AFC25489.1"/>
    </source>
</evidence>
<proteinExistence type="predicted"/>
<dbReference type="Proteomes" id="UP000007519">
    <property type="component" value="Chromosome"/>
</dbReference>
<protein>
    <submittedName>
        <fullName evidence="2">Uncharacterized protein</fullName>
    </submittedName>
</protein>
<reference evidence="2 3" key="1">
    <citation type="journal article" date="2012" name="Stand. Genomic Sci.">
        <title>Complete genome sequencing and analysis of Saprospira grandis str. Lewin, a predatory marine bacterium.</title>
        <authorList>
            <person name="Saw J.H."/>
            <person name="Yuryev A."/>
            <person name="Kanbe M."/>
            <person name="Hou S."/>
            <person name="Young A.G."/>
            <person name="Aizawa S."/>
            <person name="Alam M."/>
        </authorList>
    </citation>
    <scope>NUCLEOTIDE SEQUENCE [LARGE SCALE GENOMIC DNA]</scope>
    <source>
        <strain evidence="2 3">Lewin</strain>
    </source>
</reference>
<organism evidence="2 3">
    <name type="scientific">Saprospira grandis (strain Lewin)</name>
    <dbReference type="NCBI Taxonomy" id="984262"/>
    <lineage>
        <taxon>Bacteria</taxon>
        <taxon>Pseudomonadati</taxon>
        <taxon>Bacteroidota</taxon>
        <taxon>Saprospiria</taxon>
        <taxon>Saprospirales</taxon>
        <taxon>Saprospiraceae</taxon>
        <taxon>Saprospira</taxon>
    </lineage>
</organism>
<keyword evidence="3" id="KW-1185">Reference proteome</keyword>
<gene>
    <name evidence="2" type="ordered locus">SGRA_2761</name>
</gene>
<dbReference type="AlphaFoldDB" id="H6LA21"/>
<evidence type="ECO:0000313" key="3">
    <source>
        <dbReference type="Proteomes" id="UP000007519"/>
    </source>
</evidence>
<accession>H6LA21</accession>
<dbReference type="HOGENOM" id="CLU_2791576_0_0_10"/>
<name>H6LA21_SAPGL</name>
<dbReference type="EMBL" id="CP002831">
    <property type="protein sequence ID" value="AFC25489.1"/>
    <property type="molecule type" value="Genomic_DNA"/>
</dbReference>
<dbReference type="STRING" id="984262.SGRA_2761"/>
<sequence>MGSLFFGPNFCVLQAAKPPQAELPVGWPEGPDPAKKRFALFCAGPSRPASPEGSDPPEGRGSPKKIID</sequence>